<keyword evidence="2" id="KW-1185">Reference proteome</keyword>
<evidence type="ECO:0000313" key="1">
    <source>
        <dbReference type="EMBL" id="SKA41465.1"/>
    </source>
</evidence>
<organism evidence="1 2">
    <name type="scientific">Chitinophaga eiseniae</name>
    <dbReference type="NCBI Taxonomy" id="634771"/>
    <lineage>
        <taxon>Bacteria</taxon>
        <taxon>Pseudomonadati</taxon>
        <taxon>Bacteroidota</taxon>
        <taxon>Chitinophagia</taxon>
        <taxon>Chitinophagales</taxon>
        <taxon>Chitinophagaceae</taxon>
        <taxon>Chitinophaga</taxon>
    </lineage>
</organism>
<dbReference type="InterPro" id="IPR015018">
    <property type="entry name" value="DUF1905"/>
</dbReference>
<protein>
    <submittedName>
        <fullName evidence="1">Bacteriocin-protection, YdeI or OmpD-Associated</fullName>
    </submittedName>
</protein>
<dbReference type="RefSeq" id="WP_078672244.1">
    <property type="nucleotide sequence ID" value="NZ_FUWZ01000005.1"/>
</dbReference>
<gene>
    <name evidence="1" type="ORF">SAMN04488128_105448</name>
</gene>
<name>A0A1T4TLX4_9BACT</name>
<dbReference type="EMBL" id="FUWZ01000005">
    <property type="protein sequence ID" value="SKA41465.1"/>
    <property type="molecule type" value="Genomic_DNA"/>
</dbReference>
<dbReference type="OrthoDB" id="680797at2"/>
<dbReference type="Pfam" id="PF13376">
    <property type="entry name" value="OmdA"/>
    <property type="match status" value="1"/>
</dbReference>
<dbReference type="SUPFAM" id="SSF141694">
    <property type="entry name" value="AF2212/PG0164-like"/>
    <property type="match status" value="1"/>
</dbReference>
<dbReference type="Pfam" id="PF08922">
    <property type="entry name" value="DUF1905"/>
    <property type="match status" value="1"/>
</dbReference>
<dbReference type="Proteomes" id="UP000190367">
    <property type="component" value="Unassembled WGS sequence"/>
</dbReference>
<dbReference type="InterPro" id="IPR037079">
    <property type="entry name" value="AF2212/PG0164-like_sf"/>
</dbReference>
<dbReference type="AlphaFoldDB" id="A0A1T4TLX4"/>
<accession>A0A1T4TLX4</accession>
<evidence type="ECO:0000313" key="2">
    <source>
        <dbReference type="Proteomes" id="UP000190367"/>
    </source>
</evidence>
<proteinExistence type="predicted"/>
<sequence>MEISPLIDQDLLLERFDGKGGWTFIRLPDLPKSGKGYFGMRKVRGFIDQYELPPCNLMPFKKGVMMLPVKAAIRKQIKKEAGEQVRLILYPVGQQTKEIIPNDFLECLHDEPAALRNFQAMPAAEQEKCLQWLMEVSVPDARIQRMADAINHLAEGRSYLGTKMK</sequence>
<reference evidence="2" key="1">
    <citation type="submission" date="2017-02" db="EMBL/GenBank/DDBJ databases">
        <authorList>
            <person name="Varghese N."/>
            <person name="Submissions S."/>
        </authorList>
    </citation>
    <scope>NUCLEOTIDE SEQUENCE [LARGE SCALE GENOMIC DNA]</scope>
    <source>
        <strain evidence="2">DSM 22224</strain>
    </source>
</reference>
<dbReference type="STRING" id="634771.SAMN04488128_105448"/>
<dbReference type="Gene3D" id="2.40.30.100">
    <property type="entry name" value="AF2212/PG0164-like"/>
    <property type="match status" value="1"/>
</dbReference>